<dbReference type="HAMAP" id="MF_01297">
    <property type="entry name" value="nitrobindin"/>
    <property type="match status" value="1"/>
</dbReference>
<dbReference type="InterPro" id="IPR012674">
    <property type="entry name" value="Calycin"/>
</dbReference>
<comment type="pathway">
    <text evidence="1">Nitrogen metabolism.</text>
</comment>
<dbReference type="InterPro" id="IPR014878">
    <property type="entry name" value="THAP4-like_heme-bd"/>
</dbReference>
<dbReference type="Proteomes" id="UP000320216">
    <property type="component" value="Chromosome"/>
</dbReference>
<keyword evidence="1" id="KW-0413">Isomerase</keyword>
<dbReference type="PANTHER" id="PTHR15854:SF4">
    <property type="entry name" value="PEROXYNITRITE ISOMERASE THAP4"/>
    <property type="match status" value="1"/>
</dbReference>
<keyword evidence="1" id="KW-0479">Metal-binding</keyword>
<dbReference type="GO" id="GO:0046872">
    <property type="term" value="F:metal ion binding"/>
    <property type="evidence" value="ECO:0007669"/>
    <property type="project" value="UniProtKB-KW"/>
</dbReference>
<protein>
    <recommendedName>
        <fullName evidence="1">Peroxynitrite isomerase</fullName>
        <ecNumber evidence="1">5.99.-.-</ecNumber>
    </recommendedName>
    <alternativeName>
        <fullName evidence="1">Ferric nitrobindin</fullName>
        <shortName evidence="1">Nb(III)</shortName>
    </alternativeName>
</protein>
<evidence type="ECO:0000256" key="2">
    <source>
        <dbReference type="SAM" id="MobiDB-lite"/>
    </source>
</evidence>
<dbReference type="InterPro" id="IPR045165">
    <property type="entry name" value="Nitrobindin"/>
</dbReference>
<name>A0A5B8M206_9MICO</name>
<comment type="catalytic activity">
    <reaction evidence="1">
        <text>peroxynitrite = nitrate</text>
        <dbReference type="Rhea" id="RHEA:63116"/>
        <dbReference type="ChEBI" id="CHEBI:17632"/>
        <dbReference type="ChEBI" id="CHEBI:25941"/>
    </reaction>
</comment>
<comment type="cofactor">
    <cofactor evidence="1">
        <name>heme b</name>
        <dbReference type="ChEBI" id="CHEBI:60344"/>
    </cofactor>
    <text evidence="1">Binds 1 heme b group per subunit, that coordinates a highly solvent-exposed Fe(III) atom.</text>
</comment>
<dbReference type="GO" id="GO:0062213">
    <property type="term" value="F:peroxynitrite isomerase activity"/>
    <property type="evidence" value="ECO:0007669"/>
    <property type="project" value="UniProtKB-UniRule"/>
</dbReference>
<dbReference type="OrthoDB" id="4804006at2"/>
<organism evidence="4 5">
    <name type="scientific">Humibacter ginsenosidimutans</name>
    <dbReference type="NCBI Taxonomy" id="2599293"/>
    <lineage>
        <taxon>Bacteria</taxon>
        <taxon>Bacillati</taxon>
        <taxon>Actinomycetota</taxon>
        <taxon>Actinomycetes</taxon>
        <taxon>Micrococcales</taxon>
        <taxon>Microbacteriaceae</taxon>
        <taxon>Humibacter</taxon>
    </lineage>
</organism>
<dbReference type="SUPFAM" id="SSF50814">
    <property type="entry name" value="Lipocalins"/>
    <property type="match status" value="1"/>
</dbReference>
<keyword evidence="1" id="KW-0408">Iron</keyword>
<dbReference type="PANTHER" id="PTHR15854">
    <property type="entry name" value="THAP4 PROTEIN"/>
    <property type="match status" value="1"/>
</dbReference>
<comment type="caution">
    <text evidence="1">Lacks conserved residue(s) required for the propagation of feature annotation.</text>
</comment>
<dbReference type="InterPro" id="IPR022939">
    <property type="entry name" value="Nb(III)_bact/plant"/>
</dbReference>
<dbReference type="EC" id="5.99.-.-" evidence="1"/>
<feature type="domain" description="THAP4-like heme-binding" evidence="3">
    <location>
        <begin position="11"/>
        <end position="196"/>
    </location>
</feature>
<dbReference type="CDD" id="cd07828">
    <property type="entry name" value="lipocalin_heme-bd-THAP4-like"/>
    <property type="match status" value="1"/>
</dbReference>
<evidence type="ECO:0000313" key="5">
    <source>
        <dbReference type="Proteomes" id="UP000320216"/>
    </source>
</evidence>
<sequence>MITLPEGLPAELVPLSWLIGVWEGTGVLDYTVGDDHVQREFGQRVSFESDGVPVLSYRSSTWLLDEQQTPLADEIGYWRLSRTLLPEDQGPGLLPGADVRPFSTAQSVEALRTAAGGFDIEVQILHPDGISELYLGQVKGPRIDLATDAVLRTAGAKEYSAATRLYGLVESHLLWAWDIAAFGEELRTHASARLARLDLSATNAAENRVVGDSADDGAEGDTANTATDEA</sequence>
<dbReference type="EMBL" id="CP042305">
    <property type="protein sequence ID" value="QDZ14788.1"/>
    <property type="molecule type" value="Genomic_DNA"/>
</dbReference>
<feature type="region of interest" description="Disordered" evidence="2">
    <location>
        <begin position="208"/>
        <end position="230"/>
    </location>
</feature>
<reference evidence="4 5" key="1">
    <citation type="submission" date="2019-07" db="EMBL/GenBank/DDBJ databases">
        <title>Full genome sequence of Humibacter sp. WJ7-1.</title>
        <authorList>
            <person name="Im W.-T."/>
        </authorList>
    </citation>
    <scope>NUCLEOTIDE SEQUENCE [LARGE SCALE GENOMIC DNA]</scope>
    <source>
        <strain evidence="4 5">WJ7-1</strain>
    </source>
</reference>
<gene>
    <name evidence="4" type="ORF">FPZ11_08475</name>
</gene>
<feature type="short sequence motif" description="GXWXGXG" evidence="1">
    <location>
        <begin position="20"/>
        <end position="26"/>
    </location>
</feature>
<evidence type="ECO:0000313" key="4">
    <source>
        <dbReference type="EMBL" id="QDZ14788.1"/>
    </source>
</evidence>
<keyword evidence="5" id="KW-1185">Reference proteome</keyword>
<dbReference type="AlphaFoldDB" id="A0A5B8M206"/>
<evidence type="ECO:0000256" key="1">
    <source>
        <dbReference type="HAMAP-Rule" id="MF_01297"/>
    </source>
</evidence>
<comment type="domain">
    <text evidence="1">Forms a 10-stranded antiparallel beta-barrel structure able to accommodate a hydrophobic ligand in its interior. In fact, this fold hosts the heme group, which is located in a wide surface cleft.</text>
</comment>
<dbReference type="KEGG" id="huw:FPZ11_08475"/>
<feature type="binding site" description="axial binding residue" evidence="1">
    <location>
        <position position="189"/>
    </location>
    <ligand>
        <name>heme b</name>
        <dbReference type="ChEBI" id="CHEBI:60344"/>
    </ligand>
    <ligandPart>
        <name>Fe</name>
        <dbReference type="ChEBI" id="CHEBI:18248"/>
    </ligandPart>
</feature>
<evidence type="ECO:0000259" key="3">
    <source>
        <dbReference type="Pfam" id="PF08768"/>
    </source>
</evidence>
<comment type="function">
    <text evidence="1">Heme-binding protein able to scavenge peroxynitrite and to protect free L-tyrosine against peroxynitrite-mediated nitration, by acting as a peroxynitrite isomerase that converts peroxynitrite to nitrate. Therefore, this protein likely plays a role in peroxynitrite sensing and in the detoxification of reactive nitrogen and oxygen species (RNS and ROS, respectively). Is able to bind nitric oxide (NO) in vitro, but may act as a sensor of peroxynitrite levels in vivo.</text>
</comment>
<accession>A0A5B8M206</accession>
<keyword evidence="1" id="KW-0349">Heme</keyword>
<dbReference type="Gene3D" id="2.40.128.20">
    <property type="match status" value="1"/>
</dbReference>
<comment type="similarity">
    <text evidence="1">Belongs to the nitrobindin family.</text>
</comment>
<feature type="binding site" evidence="1">
    <location>
        <position position="157"/>
    </location>
    <ligand>
        <name>heme b</name>
        <dbReference type="ChEBI" id="CHEBI:60344"/>
    </ligand>
</feature>
<dbReference type="GO" id="GO:0020037">
    <property type="term" value="F:heme binding"/>
    <property type="evidence" value="ECO:0007669"/>
    <property type="project" value="UniProtKB-UniRule"/>
</dbReference>
<dbReference type="Pfam" id="PF08768">
    <property type="entry name" value="THAP4_heme-bd"/>
    <property type="match status" value="1"/>
</dbReference>
<proteinExistence type="inferred from homology"/>